<evidence type="ECO:0000313" key="6">
    <source>
        <dbReference type="Proteomes" id="UP000469427"/>
    </source>
</evidence>
<dbReference type="Proteomes" id="UP001181239">
    <property type="component" value="Unassembled WGS sequence"/>
</dbReference>
<gene>
    <name evidence="2" type="ORF">F9Z94_10390</name>
    <name evidence="3" type="ORF">GAY98_20910</name>
    <name evidence="4" type="ORF">RVH43_13045</name>
</gene>
<dbReference type="PANTHER" id="PTHR12526">
    <property type="entry name" value="GLYCOSYLTRANSFERASE"/>
    <property type="match status" value="1"/>
</dbReference>
<reference evidence="4" key="3">
    <citation type="submission" date="2023-10" db="EMBL/GenBank/DDBJ databases">
        <title>Genome of Potential pathogenic bacteria in Crohn's disease.</title>
        <authorList>
            <person name="Rodriguez-Palacios A."/>
        </authorList>
    </citation>
    <scope>NUCLEOTIDE SEQUENCE</scope>
    <source>
        <strain evidence="4">CavFT-hAR11</strain>
    </source>
</reference>
<feature type="domain" description="Glycosyl transferase family 1" evidence="1">
    <location>
        <begin position="227"/>
        <end position="384"/>
    </location>
</feature>
<accession>A0A3E5H430</accession>
<dbReference type="GO" id="GO:0016757">
    <property type="term" value="F:glycosyltransferase activity"/>
    <property type="evidence" value="ECO:0007669"/>
    <property type="project" value="UniProtKB-KW"/>
</dbReference>
<evidence type="ECO:0000313" key="4">
    <source>
        <dbReference type="EMBL" id="MDU0241520.1"/>
    </source>
</evidence>
<name>A0A3E5H430_PHOVU</name>
<keyword evidence="4" id="KW-0328">Glycosyltransferase</keyword>
<dbReference type="RefSeq" id="WP_005840545.1">
    <property type="nucleotide sequence ID" value="NZ_AP025232.1"/>
</dbReference>
<proteinExistence type="predicted"/>
<evidence type="ECO:0000313" key="2">
    <source>
        <dbReference type="EMBL" id="KAB5437933.1"/>
    </source>
</evidence>
<dbReference type="InterPro" id="IPR001296">
    <property type="entry name" value="Glyco_trans_1"/>
</dbReference>
<dbReference type="EMBL" id="JAWDET010000006">
    <property type="protein sequence ID" value="MDU0241520.1"/>
    <property type="molecule type" value="Genomic_DNA"/>
</dbReference>
<reference evidence="3 6" key="1">
    <citation type="journal article" date="2019" name="Nat. Med.">
        <title>A library of human gut bacterial isolates paired with longitudinal multiomics data enables mechanistic microbiome research.</title>
        <authorList>
            <person name="Poyet M."/>
            <person name="Groussin M."/>
            <person name="Gibbons S.M."/>
            <person name="Avila-Pacheco J."/>
            <person name="Jiang X."/>
            <person name="Kearney S.M."/>
            <person name="Perrotta A.R."/>
            <person name="Berdy B."/>
            <person name="Zhao S."/>
            <person name="Lieberman T.D."/>
            <person name="Swanson P.K."/>
            <person name="Smith M."/>
            <person name="Roesemann S."/>
            <person name="Alexander J.E."/>
            <person name="Rich S.A."/>
            <person name="Livny J."/>
            <person name="Vlamakis H."/>
            <person name="Clish C."/>
            <person name="Bullock K."/>
            <person name="Deik A."/>
            <person name="Scott J."/>
            <person name="Pierce K.A."/>
            <person name="Xavier R.J."/>
            <person name="Alm E.J."/>
        </authorList>
    </citation>
    <scope>NUCLEOTIDE SEQUENCE [LARGE SCALE GENOMIC DNA]</scope>
    <source>
        <strain evidence="3 6">BIOML-A122</strain>
    </source>
</reference>
<comment type="caution">
    <text evidence="4">The sequence shown here is derived from an EMBL/GenBank/DDBJ whole genome shotgun (WGS) entry which is preliminary data.</text>
</comment>
<dbReference type="Proteomes" id="UP000469427">
    <property type="component" value="Unassembled WGS sequence"/>
</dbReference>
<dbReference type="EC" id="2.4.-.-" evidence="4"/>
<dbReference type="AlphaFoldDB" id="A0A3E5H430"/>
<protein>
    <submittedName>
        <fullName evidence="4">Glycosyltransferase</fullName>
        <ecNumber evidence="4">2.4.-.-</ecNumber>
    </submittedName>
</protein>
<keyword evidence="4" id="KW-0808">Transferase</keyword>
<dbReference type="Pfam" id="PF00534">
    <property type="entry name" value="Glycos_transf_1"/>
    <property type="match status" value="1"/>
</dbReference>
<evidence type="ECO:0000313" key="3">
    <source>
        <dbReference type="EMBL" id="KAB6522711.1"/>
    </source>
</evidence>
<reference evidence="2 5" key="2">
    <citation type="submission" date="2019-10" db="EMBL/GenBank/DDBJ databases">
        <title>Genome Sequence and Assembly of iSURF_14.</title>
        <authorList>
            <person name="Wucher B.R."/>
            <person name="Ruoff K.L."/>
            <person name="Price C.E."/>
            <person name="Valls R.R."/>
            <person name="O'Toole G.A."/>
        </authorList>
    </citation>
    <scope>NUCLEOTIDE SEQUENCE [LARGE SCALE GENOMIC DNA]</scope>
    <source>
        <strain evidence="2 5">ANK132K_3B</strain>
    </source>
</reference>
<dbReference type="EMBL" id="WCIF01000010">
    <property type="protein sequence ID" value="KAB5437933.1"/>
    <property type="molecule type" value="Genomic_DNA"/>
</dbReference>
<dbReference type="SUPFAM" id="SSF53756">
    <property type="entry name" value="UDP-Glycosyltransferase/glycogen phosphorylase"/>
    <property type="match status" value="1"/>
</dbReference>
<dbReference type="Gene3D" id="3.40.50.2000">
    <property type="entry name" value="Glycogen Phosphorylase B"/>
    <property type="match status" value="2"/>
</dbReference>
<evidence type="ECO:0000313" key="5">
    <source>
        <dbReference type="Proteomes" id="UP000462885"/>
    </source>
</evidence>
<dbReference type="EMBL" id="WDBI01000047">
    <property type="protein sequence ID" value="KAB6522711.1"/>
    <property type="molecule type" value="Genomic_DNA"/>
</dbReference>
<dbReference type="Proteomes" id="UP000462885">
    <property type="component" value="Unassembled WGS sequence"/>
</dbReference>
<dbReference type="PANTHER" id="PTHR12526:SF638">
    <property type="entry name" value="SPORE COAT PROTEIN SA"/>
    <property type="match status" value="1"/>
</dbReference>
<evidence type="ECO:0000259" key="1">
    <source>
        <dbReference type="Pfam" id="PF00534"/>
    </source>
</evidence>
<dbReference type="CDD" id="cd03801">
    <property type="entry name" value="GT4_PimA-like"/>
    <property type="match status" value="1"/>
</dbReference>
<evidence type="ECO:0000313" key="7">
    <source>
        <dbReference type="Proteomes" id="UP001181239"/>
    </source>
</evidence>
<organism evidence="4 7">
    <name type="scientific">Phocaeicola vulgatus</name>
    <name type="common">Bacteroides vulgatus</name>
    <dbReference type="NCBI Taxonomy" id="821"/>
    <lineage>
        <taxon>Bacteria</taxon>
        <taxon>Pseudomonadati</taxon>
        <taxon>Bacteroidota</taxon>
        <taxon>Bacteroidia</taxon>
        <taxon>Bacteroidales</taxon>
        <taxon>Bacteroidaceae</taxon>
        <taxon>Phocaeicola</taxon>
    </lineage>
</organism>
<sequence>MKVLWFEISTPSCYYSDNRVVGGWQDSLECIVKRCSDIELIIAFEAHEGSEVKIIDGVTYVPLVTHYTFWEQQYAKFTWKVNEKKLLEKCIKIVNVYKPDLIHVFGCEWPFGLIAGHVNVPVVIHIQGSIIPYNNALYPPKYNGYTFIRGAGLNLRYQFWFWRSTYKDASRLKMEKRIWKLVNNYMGRTEWDHALMNTLHPQARYFHVEEALRPSFLQTSKRWKMPQNNKVCILSVGCGSFWKGVDVMLKTAHVLKSLGVDFEWKVAGTLPPMLKLIIEYKEKLAYAENNIEFLGNVQADRLVDLLCSSTMLVHTAYIENSPNAICEAQYLGVPVISTMVGGIASLVRNGKDGKLVAANDPWQLANAIIELVNDPERMRFYSKNTMLFAQNRHNPRNIIEQLLTCYKEIL</sequence>